<dbReference type="GO" id="GO:0001096">
    <property type="term" value="F:TFIIF-class transcription factor complex binding"/>
    <property type="evidence" value="ECO:0007669"/>
    <property type="project" value="TreeGrafter"/>
</dbReference>
<dbReference type="InterPro" id="IPR008851">
    <property type="entry name" value="TFIIF-alpha"/>
</dbReference>
<proteinExistence type="predicted"/>
<feature type="compositionally biased region" description="Polar residues" evidence="1">
    <location>
        <begin position="539"/>
        <end position="559"/>
    </location>
</feature>
<dbReference type="GO" id="GO:0003677">
    <property type="term" value="F:DNA binding"/>
    <property type="evidence" value="ECO:0007669"/>
    <property type="project" value="InterPro"/>
</dbReference>
<dbReference type="PANTHER" id="PTHR13011">
    <property type="entry name" value="TFIIF-ALPHA"/>
    <property type="match status" value="1"/>
</dbReference>
<evidence type="ECO:0000313" key="2">
    <source>
        <dbReference type="EMBL" id="CAD6498894.1"/>
    </source>
</evidence>
<dbReference type="GO" id="GO:0006367">
    <property type="term" value="P:transcription initiation at RNA polymerase II promoter"/>
    <property type="evidence" value="ECO:0007669"/>
    <property type="project" value="InterPro"/>
</dbReference>
<feature type="compositionally biased region" description="Polar residues" evidence="1">
    <location>
        <begin position="517"/>
        <end position="526"/>
    </location>
</feature>
<feature type="region of interest" description="Disordered" evidence="1">
    <location>
        <begin position="435"/>
        <end position="607"/>
    </location>
</feature>
<feature type="compositionally biased region" description="Basic and acidic residues" evidence="1">
    <location>
        <begin position="380"/>
        <end position="393"/>
    </location>
</feature>
<evidence type="ECO:0000313" key="3">
    <source>
        <dbReference type="Proteomes" id="UP000683417"/>
    </source>
</evidence>
<protein>
    <submittedName>
        <fullName evidence="2">BgTH12-04552</fullName>
    </submittedName>
</protein>
<dbReference type="GO" id="GO:0032968">
    <property type="term" value="P:positive regulation of transcription elongation by RNA polymerase II"/>
    <property type="evidence" value="ECO:0007669"/>
    <property type="project" value="InterPro"/>
</dbReference>
<feature type="compositionally biased region" description="Polar residues" evidence="1">
    <location>
        <begin position="583"/>
        <end position="592"/>
    </location>
</feature>
<organism evidence="2 3">
    <name type="scientific">Blumeria graminis f. sp. triticale</name>
    <dbReference type="NCBI Taxonomy" id="1689686"/>
    <lineage>
        <taxon>Eukaryota</taxon>
        <taxon>Fungi</taxon>
        <taxon>Dikarya</taxon>
        <taxon>Ascomycota</taxon>
        <taxon>Pezizomycotina</taxon>
        <taxon>Leotiomycetes</taxon>
        <taxon>Erysiphales</taxon>
        <taxon>Erysiphaceae</taxon>
        <taxon>Blumeria</taxon>
    </lineage>
</organism>
<feature type="region of interest" description="Disordered" evidence="1">
    <location>
        <begin position="139"/>
        <end position="162"/>
    </location>
</feature>
<dbReference type="AlphaFoldDB" id="A0A9W4GAV5"/>
<dbReference type="PANTHER" id="PTHR13011:SF0">
    <property type="entry name" value="GENERAL TRANSCRIPTION FACTOR IIF SUBUNIT 1"/>
    <property type="match status" value="1"/>
</dbReference>
<feature type="compositionally biased region" description="Acidic residues" evidence="1">
    <location>
        <begin position="360"/>
        <end position="372"/>
    </location>
</feature>
<dbReference type="EMBL" id="CAJHIT010000001">
    <property type="protein sequence ID" value="CAD6498894.1"/>
    <property type="molecule type" value="Genomic_DNA"/>
</dbReference>
<gene>
    <name evidence="2" type="ORF">BGTH12_LOCUS252</name>
</gene>
<sequence>MSASPSGQPNGATPKNEQPQFIRRHRATDPLRPRKRPLKRPLPSQIGTTTKFPVAEATPLYPVNGLAPPRETTSIQNQAQALEANGGWTTIPRGDFTDYPLVTTKKALREGLRYHIAKFSGKKEVDPQNQNEFVRPVVLHRRDPQQPSGKESKDMEAGLDQPIDSKELEKQEIARAQKEKQRAIDMAQIAPAGNNPSALASKKVMHGRNEKTTQVYRLDKTEEEKKASDLRYEEALPWHIEDAENKNTWVGNYEAALSDINVAFVIKDGVFKMIPLEKWYKFTSKGQFKAYTIDEAEAKMSKKVKESRWVMKSNEQKEADRVNQESRKAMARLYTVKSESSTFKNSGKRETEDMDEIDFDGGELFQDDDELATVEPDKDEETKEAQERIKKEQLGANVFDQANEAEVDKEFIEEEKEAEVRKKFGKDVKKALKKRERNYIYDSDSDHPYSDASEDDTSDEEKVKEIDRRLEEENKSKTKTEQKVTSGAPKGTNPVLGAAKNSDPSKKQNSRKRHGSPNLSESSGNESSRKKPKKKNHTQPHGSSVTSSGSRQPNSNPTSDCEVAGEMSDEGKRRQKLKISMASGMSSGSRQASPGLPVTHPTAANSGPITTEEVIAALPVAGISIGNLMKSFGGRVGEDPVNQTKKADFIKLVRENAKFGPDKLLRPK</sequence>
<dbReference type="GO" id="GO:0005674">
    <property type="term" value="C:transcription factor TFIIF complex"/>
    <property type="evidence" value="ECO:0007669"/>
    <property type="project" value="TreeGrafter"/>
</dbReference>
<feature type="compositionally biased region" description="Basic and acidic residues" evidence="1">
    <location>
        <begin position="140"/>
        <end position="156"/>
    </location>
</feature>
<name>A0A9W4GAV5_BLUGR</name>
<feature type="region of interest" description="Disordered" evidence="1">
    <location>
        <begin position="360"/>
        <end position="402"/>
    </location>
</feature>
<dbReference type="GO" id="GO:0016251">
    <property type="term" value="F:RNA polymerase II general transcription initiation factor activity"/>
    <property type="evidence" value="ECO:0007669"/>
    <property type="project" value="TreeGrafter"/>
</dbReference>
<feature type="region of interest" description="Disordered" evidence="1">
    <location>
        <begin position="1"/>
        <end position="73"/>
    </location>
</feature>
<evidence type="ECO:0000256" key="1">
    <source>
        <dbReference type="SAM" id="MobiDB-lite"/>
    </source>
</evidence>
<reference evidence="2" key="1">
    <citation type="submission" date="2020-10" db="EMBL/GenBank/DDBJ databases">
        <authorList>
            <person name="Muller C M."/>
        </authorList>
    </citation>
    <scope>NUCLEOTIDE SEQUENCE</scope>
    <source>
        <strain evidence="2">THUN-12</strain>
    </source>
</reference>
<accession>A0A9W4GAV5</accession>
<dbReference type="Proteomes" id="UP000683417">
    <property type="component" value="Unassembled WGS sequence"/>
</dbReference>
<comment type="caution">
    <text evidence="2">The sequence shown here is derived from an EMBL/GenBank/DDBJ whole genome shotgun (WGS) entry which is preliminary data.</text>
</comment>
<feature type="compositionally biased region" description="Basic and acidic residues" evidence="1">
    <location>
        <begin position="460"/>
        <end position="482"/>
    </location>
</feature>
<feature type="compositionally biased region" description="Polar residues" evidence="1">
    <location>
        <begin position="1"/>
        <end position="19"/>
    </location>
</feature>